<proteinExistence type="inferred from homology"/>
<protein>
    <submittedName>
        <fullName evidence="10">Putative PurR-regulated permease PerM</fullName>
    </submittedName>
</protein>
<keyword evidence="7 9" id="KW-0472">Membrane</keyword>
<evidence type="ECO:0000313" key="10">
    <source>
        <dbReference type="EMBL" id="MBB4663990.1"/>
    </source>
</evidence>
<evidence type="ECO:0000256" key="7">
    <source>
        <dbReference type="ARBA" id="ARBA00023136"/>
    </source>
</evidence>
<evidence type="ECO:0000256" key="8">
    <source>
        <dbReference type="SAM" id="MobiDB-lite"/>
    </source>
</evidence>
<feature type="transmembrane region" description="Helical" evidence="9">
    <location>
        <begin position="89"/>
        <end position="111"/>
    </location>
</feature>
<evidence type="ECO:0000256" key="3">
    <source>
        <dbReference type="ARBA" id="ARBA00022448"/>
    </source>
</evidence>
<feature type="transmembrane region" description="Helical" evidence="9">
    <location>
        <begin position="324"/>
        <end position="357"/>
    </location>
</feature>
<sequence>MSGTPPILPDPAPPPPPPPPAQPPTGFDLGVRTIVRTVLVVLVVVGVLYLLWLLRKPISWMVIATFIAVALSGPVNLMSRKLPRGIAILLAYLGLVLIPIGVAAIVVPPLVREATNLANDVPGYVQDLQRWVNDNERLKDLDREYNIVDKLRERAEELPSHLDDAAGTLSNVGGTIVGSLFAAFNILILSIFMVASGRRWVDRAIGFARPEHAPRIRRAVDRIGIAVGNYVGGAMLQATIAGVTTFLVLTILGVPFAAPLAVLVALFDLVPLVGATIAAVLVGIVTIFHDFPVATIVWAIWAIVYQQVENTMIQPQIQRRAVEIHAFAVLVSVLFGATLFGIVGALLAIPVAASIQIALREWLDYRRASGVELPPGVDRPEPPDPPGGEPPAKLDLPPAA</sequence>
<dbReference type="GO" id="GO:0055085">
    <property type="term" value="P:transmembrane transport"/>
    <property type="evidence" value="ECO:0007669"/>
    <property type="project" value="TreeGrafter"/>
</dbReference>
<accession>A0A840IJ75</accession>
<keyword evidence="6 9" id="KW-1133">Transmembrane helix</keyword>
<keyword evidence="5 9" id="KW-0812">Transmembrane</keyword>
<evidence type="ECO:0000256" key="5">
    <source>
        <dbReference type="ARBA" id="ARBA00022692"/>
    </source>
</evidence>
<feature type="transmembrane region" description="Helical" evidence="9">
    <location>
        <begin position="176"/>
        <end position="198"/>
    </location>
</feature>
<comment type="caution">
    <text evidence="10">The sequence shown here is derived from an EMBL/GenBank/DDBJ whole genome shotgun (WGS) entry which is preliminary data.</text>
</comment>
<evidence type="ECO:0000256" key="2">
    <source>
        <dbReference type="ARBA" id="ARBA00009773"/>
    </source>
</evidence>
<dbReference type="RefSeq" id="WP_183343707.1">
    <property type="nucleotide sequence ID" value="NZ_JACHNU010000005.1"/>
</dbReference>
<dbReference type="PANTHER" id="PTHR21716">
    <property type="entry name" value="TRANSMEMBRANE PROTEIN"/>
    <property type="match status" value="1"/>
</dbReference>
<comment type="similarity">
    <text evidence="2">Belongs to the autoinducer-2 exporter (AI-2E) (TC 2.A.86) family.</text>
</comment>
<keyword evidence="11" id="KW-1185">Reference proteome</keyword>
<feature type="transmembrane region" description="Helical" evidence="9">
    <location>
        <begin position="58"/>
        <end position="77"/>
    </location>
</feature>
<feature type="region of interest" description="Disordered" evidence="8">
    <location>
        <begin position="1"/>
        <end position="23"/>
    </location>
</feature>
<evidence type="ECO:0000256" key="9">
    <source>
        <dbReference type="SAM" id="Phobius"/>
    </source>
</evidence>
<evidence type="ECO:0000256" key="4">
    <source>
        <dbReference type="ARBA" id="ARBA00022475"/>
    </source>
</evidence>
<dbReference type="EMBL" id="JACHNU010000005">
    <property type="protein sequence ID" value="MBB4663990.1"/>
    <property type="molecule type" value="Genomic_DNA"/>
</dbReference>
<organism evidence="10 11">
    <name type="scientific">Conexibacter arvalis</name>
    <dbReference type="NCBI Taxonomy" id="912552"/>
    <lineage>
        <taxon>Bacteria</taxon>
        <taxon>Bacillati</taxon>
        <taxon>Actinomycetota</taxon>
        <taxon>Thermoleophilia</taxon>
        <taxon>Solirubrobacterales</taxon>
        <taxon>Conexibacteraceae</taxon>
        <taxon>Conexibacter</taxon>
    </lineage>
</organism>
<dbReference type="Pfam" id="PF01594">
    <property type="entry name" value="AI-2E_transport"/>
    <property type="match status" value="1"/>
</dbReference>
<keyword evidence="3" id="KW-0813">Transport</keyword>
<dbReference type="InterPro" id="IPR002549">
    <property type="entry name" value="AI-2E-like"/>
</dbReference>
<feature type="transmembrane region" description="Helical" evidence="9">
    <location>
        <begin position="279"/>
        <end position="304"/>
    </location>
</feature>
<dbReference type="GO" id="GO:0005886">
    <property type="term" value="C:plasma membrane"/>
    <property type="evidence" value="ECO:0007669"/>
    <property type="project" value="UniProtKB-SubCell"/>
</dbReference>
<name>A0A840IJ75_9ACTN</name>
<dbReference type="AlphaFoldDB" id="A0A840IJ75"/>
<feature type="transmembrane region" description="Helical" evidence="9">
    <location>
        <begin position="34"/>
        <end position="52"/>
    </location>
</feature>
<gene>
    <name evidence="10" type="ORF">BDZ31_003591</name>
</gene>
<reference evidence="10 11" key="1">
    <citation type="submission" date="2020-08" db="EMBL/GenBank/DDBJ databases">
        <title>Genomic Encyclopedia of Archaeal and Bacterial Type Strains, Phase II (KMG-II): from individual species to whole genera.</title>
        <authorList>
            <person name="Goeker M."/>
        </authorList>
    </citation>
    <scope>NUCLEOTIDE SEQUENCE [LARGE SCALE GENOMIC DNA]</scope>
    <source>
        <strain evidence="10 11">DSM 23288</strain>
    </source>
</reference>
<feature type="transmembrane region" description="Helical" evidence="9">
    <location>
        <begin position="246"/>
        <end position="267"/>
    </location>
</feature>
<feature type="region of interest" description="Disordered" evidence="8">
    <location>
        <begin position="371"/>
        <end position="400"/>
    </location>
</feature>
<dbReference type="Proteomes" id="UP000585272">
    <property type="component" value="Unassembled WGS sequence"/>
</dbReference>
<comment type="subcellular location">
    <subcellularLocation>
        <location evidence="1">Cell membrane</location>
        <topology evidence="1">Multi-pass membrane protein</topology>
    </subcellularLocation>
</comment>
<keyword evidence="4" id="KW-1003">Cell membrane</keyword>
<dbReference type="PANTHER" id="PTHR21716:SF53">
    <property type="entry name" value="PERMEASE PERM-RELATED"/>
    <property type="match status" value="1"/>
</dbReference>
<evidence type="ECO:0000256" key="6">
    <source>
        <dbReference type="ARBA" id="ARBA00022989"/>
    </source>
</evidence>
<evidence type="ECO:0000256" key="1">
    <source>
        <dbReference type="ARBA" id="ARBA00004651"/>
    </source>
</evidence>
<evidence type="ECO:0000313" key="11">
    <source>
        <dbReference type="Proteomes" id="UP000585272"/>
    </source>
</evidence>